<name>A0ABU5Y9A2_9FLAO</name>
<keyword evidence="2" id="KW-1185">Reference proteome</keyword>
<comment type="caution">
    <text evidence="1">The sequence shown here is derived from an EMBL/GenBank/DDBJ whole genome shotgun (WGS) entry which is preliminary data.</text>
</comment>
<dbReference type="RefSeq" id="WP_323978660.1">
    <property type="nucleotide sequence ID" value="NZ_JAYKBV010000001.1"/>
</dbReference>
<proteinExistence type="predicted"/>
<dbReference type="EMBL" id="JAYKBV010000001">
    <property type="protein sequence ID" value="MEB3039293.1"/>
    <property type="molecule type" value="Genomic_DNA"/>
</dbReference>
<evidence type="ECO:0000313" key="1">
    <source>
        <dbReference type="EMBL" id="MEB3039293.1"/>
    </source>
</evidence>
<reference evidence="1 2" key="1">
    <citation type="submission" date="2023-12" db="EMBL/GenBank/DDBJ databases">
        <title>Genomic sequences of Capnocytophaga and Parvimonas strains.</title>
        <authorList>
            <person name="Watt R.M."/>
            <person name="Wang M."/>
            <person name="Yang T."/>
            <person name="Tong W.M."/>
        </authorList>
    </citation>
    <scope>NUCLEOTIDE SEQUENCE [LARGE SCALE GENOMIC DNA]</scope>
    <source>
        <strain evidence="1 2">CCUG 13156</strain>
    </source>
</reference>
<evidence type="ECO:0000313" key="2">
    <source>
        <dbReference type="Proteomes" id="UP001324270"/>
    </source>
</evidence>
<sequence>MIILLSMLFFSQAGEVFSQQGKPFSQKECDCDSVDTTDRTSRKVVLTNIQLLKKGADYFIQGNCCDIVRAFGNDFERESVICISKKTQKFRLLDAIPYSLFYEDKGEKQHIFTEKWAEAKPFFLKEKAFLATLFIEVGVSNQDNSLLWVYTRNYE</sequence>
<accession>A0ABU5Y9A2</accession>
<protein>
    <submittedName>
        <fullName evidence="1">Uncharacterized protein</fullName>
    </submittedName>
</protein>
<organism evidence="1 2">
    <name type="scientific">Capnocytophaga gingivalis</name>
    <dbReference type="NCBI Taxonomy" id="1017"/>
    <lineage>
        <taxon>Bacteria</taxon>
        <taxon>Pseudomonadati</taxon>
        <taxon>Bacteroidota</taxon>
        <taxon>Flavobacteriia</taxon>
        <taxon>Flavobacteriales</taxon>
        <taxon>Flavobacteriaceae</taxon>
        <taxon>Capnocytophaga</taxon>
    </lineage>
</organism>
<dbReference type="Proteomes" id="UP001324270">
    <property type="component" value="Unassembled WGS sequence"/>
</dbReference>
<gene>
    <name evidence="1" type="ORF">VJJ49_01095</name>
</gene>